<dbReference type="InterPro" id="IPR038336">
    <property type="entry name" value="NET_sf"/>
</dbReference>
<dbReference type="Pfam" id="PF00439">
    <property type="entry name" value="Bromodomain"/>
    <property type="match status" value="1"/>
</dbReference>
<dbReference type="AlphaFoldDB" id="A0ABD3BJV5"/>
<dbReference type="InterPro" id="IPR027353">
    <property type="entry name" value="NET_dom"/>
</dbReference>
<protein>
    <submittedName>
        <fullName evidence="11">Uncharacterized protein</fullName>
    </submittedName>
</protein>
<reference evidence="12" key="1">
    <citation type="journal article" date="2024" name="IScience">
        <title>Strigolactones Initiate the Formation of Haustorium-like Structures in Castilleja.</title>
        <authorList>
            <person name="Buerger M."/>
            <person name="Peterson D."/>
            <person name="Chory J."/>
        </authorList>
    </citation>
    <scope>NUCLEOTIDE SEQUENCE [LARGE SCALE GENOMIC DNA]</scope>
</reference>
<keyword evidence="2" id="KW-0805">Transcription regulation</keyword>
<keyword evidence="6" id="KW-0539">Nucleus</keyword>
<feature type="compositionally biased region" description="Low complexity" evidence="8">
    <location>
        <begin position="496"/>
        <end position="521"/>
    </location>
</feature>
<evidence type="ECO:0000256" key="2">
    <source>
        <dbReference type="ARBA" id="ARBA00023015"/>
    </source>
</evidence>
<dbReference type="Proteomes" id="UP001632038">
    <property type="component" value="Unassembled WGS sequence"/>
</dbReference>
<dbReference type="Gene3D" id="1.20.1270.220">
    <property type="match status" value="1"/>
</dbReference>
<comment type="caution">
    <text evidence="11">The sequence shown here is derived from an EMBL/GenBank/DDBJ whole genome shotgun (WGS) entry which is preliminary data.</text>
</comment>
<dbReference type="PRINTS" id="PR00503">
    <property type="entry name" value="BROMODOMAIN"/>
</dbReference>
<keyword evidence="4 7" id="KW-0103">Bromodomain</keyword>
<feature type="compositionally biased region" description="Basic and acidic residues" evidence="8">
    <location>
        <begin position="612"/>
        <end position="637"/>
    </location>
</feature>
<dbReference type="InterPro" id="IPR001487">
    <property type="entry name" value="Bromodomain"/>
</dbReference>
<accession>A0ABD3BJV5</accession>
<evidence type="ECO:0000256" key="5">
    <source>
        <dbReference type="ARBA" id="ARBA00023163"/>
    </source>
</evidence>
<evidence type="ECO:0000256" key="1">
    <source>
        <dbReference type="ARBA" id="ARBA00004123"/>
    </source>
</evidence>
<dbReference type="InterPro" id="IPR036427">
    <property type="entry name" value="Bromodomain-like_sf"/>
</dbReference>
<evidence type="ECO:0000313" key="12">
    <source>
        <dbReference type="Proteomes" id="UP001632038"/>
    </source>
</evidence>
<feature type="compositionally biased region" description="Acidic residues" evidence="8">
    <location>
        <begin position="461"/>
        <end position="470"/>
    </location>
</feature>
<dbReference type="InterPro" id="IPR037377">
    <property type="entry name" value="GTE_bromo"/>
</dbReference>
<dbReference type="InterPro" id="IPR052442">
    <property type="entry name" value="Env_Response_Regulator"/>
</dbReference>
<evidence type="ECO:0000259" key="10">
    <source>
        <dbReference type="PROSITE" id="PS51525"/>
    </source>
</evidence>
<keyword evidence="3" id="KW-0175">Coiled coil</keyword>
<evidence type="ECO:0000256" key="4">
    <source>
        <dbReference type="ARBA" id="ARBA00023117"/>
    </source>
</evidence>
<dbReference type="SMART" id="SM00297">
    <property type="entry name" value="BROMO"/>
    <property type="match status" value="1"/>
</dbReference>
<sequence>MAPTIPIDYTGQRDSKKFSNRGSGGNMGKTRKVSKGNSTGFVPDYRHAVETVADSEGFGQSGRGGVELSASQDLCDPNRKCISLNADGFDISVVPIQNLPLSKMSPSERRDLEIRLKSDLEKVMKLRRKMDSFSLNAIARPPAATDVRTFHNGLRGHATSESLSFGPGMKKGPPGRNGPRTKGGTVSSNKRGEPVKQGPKQSSGFVMLLKQCETLLTRLMAQGHCWIFNEPVDIVKHNIPDYFTIIKHPMDLGTVQKKLLSNHYSNPMDFAADVRLTFKNAMTYNPKGHVVHDMAADMSKFFEVRWKSIEKKISSTADESTAEKSSVIVETESAYVPPSKKQKTVSMENHVKHEKDNRVMRDDEKQKLGVDLEELLAELPDNIITFLKEITSNSSQVSEDEIEIEIEALSDETLFKLRKLLDDYLIEKQKSQTTLEPCKIQMRNESELNSSSIQPCKDNEPADEDVDIGIDDPPPASSSPLIKIGKNAAPRNNKCSSSRSSGSESGSSSTDSDSGSSSASELDGDKNSVLASTVNGTSDAKLKEKERDPSDPNNDLLNGQNTESNPSSTEPNCQPEGESAPQERQVSPDKLYRAALLRSRFADIIIKAQENSIDKGEKPDPERLRREKDELEKRRKEEKARLLAEAKAAEAARKKAEVEAVAEAKKKRELEREAARQALLKMEKTVEINESSQFMEDLEMFRSAPDEPLLQSFIETASPENSQNGLGSFKFQANSNPLEQLGLYMKNDDEEEEEEVEPQSNLDASNDPEEGEID</sequence>
<dbReference type="Gene3D" id="1.20.920.10">
    <property type="entry name" value="Bromodomain-like"/>
    <property type="match status" value="1"/>
</dbReference>
<feature type="region of interest" description="Disordered" evidence="8">
    <location>
        <begin position="445"/>
        <end position="590"/>
    </location>
</feature>
<organism evidence="11 12">
    <name type="scientific">Castilleja foliolosa</name>
    <dbReference type="NCBI Taxonomy" id="1961234"/>
    <lineage>
        <taxon>Eukaryota</taxon>
        <taxon>Viridiplantae</taxon>
        <taxon>Streptophyta</taxon>
        <taxon>Embryophyta</taxon>
        <taxon>Tracheophyta</taxon>
        <taxon>Spermatophyta</taxon>
        <taxon>Magnoliopsida</taxon>
        <taxon>eudicotyledons</taxon>
        <taxon>Gunneridae</taxon>
        <taxon>Pentapetalae</taxon>
        <taxon>asterids</taxon>
        <taxon>lamiids</taxon>
        <taxon>Lamiales</taxon>
        <taxon>Orobanchaceae</taxon>
        <taxon>Pedicularideae</taxon>
        <taxon>Castillejinae</taxon>
        <taxon>Castilleja</taxon>
    </lineage>
</organism>
<evidence type="ECO:0000313" key="11">
    <source>
        <dbReference type="EMBL" id="KAL3617549.1"/>
    </source>
</evidence>
<feature type="region of interest" description="Disordered" evidence="8">
    <location>
        <begin position="710"/>
        <end position="774"/>
    </location>
</feature>
<dbReference type="Pfam" id="PF17035">
    <property type="entry name" value="BET"/>
    <property type="match status" value="1"/>
</dbReference>
<evidence type="ECO:0000256" key="7">
    <source>
        <dbReference type="PROSITE-ProRule" id="PRU00035"/>
    </source>
</evidence>
<comment type="subcellular location">
    <subcellularLocation>
        <location evidence="1">Nucleus</location>
    </subcellularLocation>
</comment>
<dbReference type="SUPFAM" id="SSF47370">
    <property type="entry name" value="Bromodomain"/>
    <property type="match status" value="1"/>
</dbReference>
<feature type="compositionally biased region" description="Acidic residues" evidence="8">
    <location>
        <begin position="748"/>
        <end position="757"/>
    </location>
</feature>
<dbReference type="EMBL" id="JAVIJP010000081">
    <property type="protein sequence ID" value="KAL3617549.1"/>
    <property type="molecule type" value="Genomic_DNA"/>
</dbReference>
<dbReference type="PANTHER" id="PTHR46136">
    <property type="entry name" value="TRANSCRIPTION FACTOR GTE8"/>
    <property type="match status" value="1"/>
</dbReference>
<feature type="region of interest" description="Disordered" evidence="8">
    <location>
        <begin position="608"/>
        <end position="637"/>
    </location>
</feature>
<evidence type="ECO:0000256" key="6">
    <source>
        <dbReference type="ARBA" id="ARBA00023242"/>
    </source>
</evidence>
<keyword evidence="12" id="KW-1185">Reference proteome</keyword>
<feature type="domain" description="NET" evidence="10">
    <location>
        <begin position="350"/>
        <end position="432"/>
    </location>
</feature>
<evidence type="ECO:0000256" key="8">
    <source>
        <dbReference type="SAM" id="MobiDB-lite"/>
    </source>
</evidence>
<feature type="domain" description="Bromo" evidence="9">
    <location>
        <begin position="220"/>
        <end position="292"/>
    </location>
</feature>
<feature type="region of interest" description="Disordered" evidence="8">
    <location>
        <begin position="1"/>
        <end position="41"/>
    </location>
</feature>
<evidence type="ECO:0000259" key="9">
    <source>
        <dbReference type="PROSITE" id="PS50014"/>
    </source>
</evidence>
<feature type="compositionally biased region" description="Basic and acidic residues" evidence="8">
    <location>
        <begin position="540"/>
        <end position="550"/>
    </location>
</feature>
<dbReference type="GO" id="GO:0005634">
    <property type="term" value="C:nucleus"/>
    <property type="evidence" value="ECO:0007669"/>
    <property type="project" value="UniProtKB-SubCell"/>
</dbReference>
<gene>
    <name evidence="11" type="ORF">CASFOL_037870</name>
</gene>
<proteinExistence type="predicted"/>
<dbReference type="PROSITE" id="PS50014">
    <property type="entry name" value="BROMODOMAIN_2"/>
    <property type="match status" value="1"/>
</dbReference>
<evidence type="ECO:0000256" key="3">
    <source>
        <dbReference type="ARBA" id="ARBA00023054"/>
    </source>
</evidence>
<dbReference type="CDD" id="cd05506">
    <property type="entry name" value="Bromo_plant1"/>
    <property type="match status" value="1"/>
</dbReference>
<name>A0ABD3BJV5_9LAMI</name>
<feature type="compositionally biased region" description="Polar residues" evidence="8">
    <location>
        <begin position="551"/>
        <end position="572"/>
    </location>
</feature>
<feature type="compositionally biased region" description="Polar residues" evidence="8">
    <location>
        <begin position="529"/>
        <end position="538"/>
    </location>
</feature>
<feature type="compositionally biased region" description="Polar residues" evidence="8">
    <location>
        <begin position="713"/>
        <end position="738"/>
    </location>
</feature>
<feature type="region of interest" description="Disordered" evidence="8">
    <location>
        <begin position="157"/>
        <end position="201"/>
    </location>
</feature>
<dbReference type="PROSITE" id="PS51525">
    <property type="entry name" value="NET"/>
    <property type="match status" value="1"/>
</dbReference>
<keyword evidence="5" id="KW-0804">Transcription</keyword>
<dbReference type="PANTHER" id="PTHR46136:SF33">
    <property type="entry name" value="TRANSCRIPTION FACTOR GTE10"/>
    <property type="match status" value="1"/>
</dbReference>